<dbReference type="Proteomes" id="UP000494165">
    <property type="component" value="Unassembled WGS sequence"/>
</dbReference>
<protein>
    <submittedName>
        <fullName evidence="2">Uncharacterized protein</fullName>
    </submittedName>
</protein>
<accession>A0A8S1CYU2</accession>
<dbReference type="AlphaFoldDB" id="A0A8S1CYU2"/>
<proteinExistence type="predicted"/>
<reference evidence="2 3" key="1">
    <citation type="submission" date="2020-04" db="EMBL/GenBank/DDBJ databases">
        <authorList>
            <person name="Alioto T."/>
            <person name="Alioto T."/>
            <person name="Gomez Garrido J."/>
        </authorList>
    </citation>
    <scope>NUCLEOTIDE SEQUENCE [LARGE SCALE GENOMIC DNA]</scope>
</reference>
<evidence type="ECO:0000313" key="3">
    <source>
        <dbReference type="Proteomes" id="UP000494165"/>
    </source>
</evidence>
<organism evidence="2 3">
    <name type="scientific">Cloeon dipterum</name>
    <dbReference type="NCBI Taxonomy" id="197152"/>
    <lineage>
        <taxon>Eukaryota</taxon>
        <taxon>Metazoa</taxon>
        <taxon>Ecdysozoa</taxon>
        <taxon>Arthropoda</taxon>
        <taxon>Hexapoda</taxon>
        <taxon>Insecta</taxon>
        <taxon>Pterygota</taxon>
        <taxon>Palaeoptera</taxon>
        <taxon>Ephemeroptera</taxon>
        <taxon>Pisciforma</taxon>
        <taxon>Baetidae</taxon>
        <taxon>Cloeon</taxon>
    </lineage>
</organism>
<comment type="caution">
    <text evidence="2">The sequence shown here is derived from an EMBL/GenBank/DDBJ whole genome shotgun (WGS) entry which is preliminary data.</text>
</comment>
<gene>
    <name evidence="2" type="ORF">CLODIP_2_CD08159</name>
</gene>
<evidence type="ECO:0000256" key="1">
    <source>
        <dbReference type="SAM" id="MobiDB-lite"/>
    </source>
</evidence>
<feature type="region of interest" description="Disordered" evidence="1">
    <location>
        <begin position="1"/>
        <end position="29"/>
    </location>
</feature>
<sequence length="408" mass="42258">MDGLRNFSSSISSSKNKDRETPYPDYEPDNVRREGDVFIVRRGVGNKSDKETVLHHWAIAVKFDNGKWVTIEGINEDALLSPGYCYSSSAPDGTIIDIENSPASNLEDDNLLKYMATITQFIKSISFEIVRHIEASPRDLHELAGSIPIKPYCLGVNDCQTWFLDALRKLQFFEIGTKSTGDCAFDTMRAPLKTVTNTGFKAVSTVTNTGLEAFNTVGRVLSGEENPATALADGVGKTTNHVITGVSGTAAGAVDGVAGFAVNAIGLATGGGCATKKGLCADIKSLQEEVRSGRMSAGKATAQTFGKAAGNVVYGVANTTTNVVGGVADTATGLVSGVAGTVAAPFKAVDSLAEDIARGEINPVLGVVAAPVVVVGAVAEGVGKTVVNVGAGVCKTVGGIFKGLGSIF</sequence>
<dbReference type="EMBL" id="CADEPI010000053">
    <property type="protein sequence ID" value="CAB3370530.1"/>
    <property type="molecule type" value="Genomic_DNA"/>
</dbReference>
<name>A0A8S1CYU2_9INSE</name>
<evidence type="ECO:0000313" key="2">
    <source>
        <dbReference type="EMBL" id="CAB3370530.1"/>
    </source>
</evidence>
<keyword evidence="3" id="KW-1185">Reference proteome</keyword>